<evidence type="ECO:0000259" key="5">
    <source>
        <dbReference type="PROSITE" id="PS01225"/>
    </source>
</evidence>
<dbReference type="GO" id="GO:0031012">
    <property type="term" value="C:extracellular matrix"/>
    <property type="evidence" value="ECO:0007669"/>
    <property type="project" value="TreeGrafter"/>
</dbReference>
<feature type="domain" description="VWFC" evidence="6">
    <location>
        <begin position="116"/>
        <end position="183"/>
    </location>
</feature>
<dbReference type="PANTHER" id="PTHR11339:SF402">
    <property type="entry name" value="VWFD DOMAIN-CONTAINING PROTEIN"/>
    <property type="match status" value="1"/>
</dbReference>
<dbReference type="SMART" id="SM00216">
    <property type="entry name" value="VWD"/>
    <property type="match status" value="1"/>
</dbReference>
<dbReference type="Pfam" id="PF08742">
    <property type="entry name" value="C8"/>
    <property type="match status" value="1"/>
</dbReference>
<dbReference type="PROSITE" id="PS50184">
    <property type="entry name" value="VWFC_2"/>
    <property type="match status" value="3"/>
</dbReference>
<organism evidence="8 9">
    <name type="scientific">Pangasianodon hypophthalmus</name>
    <name type="common">Striped catfish</name>
    <name type="synonym">Helicophagus hypophthalmus</name>
    <dbReference type="NCBI Taxonomy" id="310915"/>
    <lineage>
        <taxon>Eukaryota</taxon>
        <taxon>Metazoa</taxon>
        <taxon>Chordata</taxon>
        <taxon>Craniata</taxon>
        <taxon>Vertebrata</taxon>
        <taxon>Euteleostomi</taxon>
        <taxon>Actinopterygii</taxon>
        <taxon>Neopterygii</taxon>
        <taxon>Teleostei</taxon>
        <taxon>Ostariophysi</taxon>
        <taxon>Siluriformes</taxon>
        <taxon>Pangasiidae</taxon>
        <taxon>Pangasianodon</taxon>
    </lineage>
</organism>
<evidence type="ECO:0000259" key="6">
    <source>
        <dbReference type="PROSITE" id="PS50184"/>
    </source>
</evidence>
<feature type="domain" description="CTCK" evidence="5">
    <location>
        <begin position="761"/>
        <end position="854"/>
    </location>
</feature>
<feature type="domain" description="VWFC" evidence="6">
    <location>
        <begin position="620"/>
        <end position="688"/>
    </location>
</feature>
<dbReference type="GO" id="GO:0005615">
    <property type="term" value="C:extracellular space"/>
    <property type="evidence" value="ECO:0007669"/>
    <property type="project" value="TreeGrafter"/>
</dbReference>
<dbReference type="AlphaFoldDB" id="A0A5N5MWK5"/>
<dbReference type="SMART" id="SM00041">
    <property type="entry name" value="CT"/>
    <property type="match status" value="1"/>
</dbReference>
<dbReference type="InterPro" id="IPR014853">
    <property type="entry name" value="VWF/SSPO/ZAN-like_Cys-rich_dom"/>
</dbReference>
<name>A0A5N5MWK5_PANHP</name>
<comment type="caution">
    <text evidence="8">The sequence shown here is derived from an EMBL/GenBank/DDBJ whole genome shotgun (WGS) entry which is preliminary data.</text>
</comment>
<feature type="disulfide bond" evidence="4">
    <location>
        <begin position="781"/>
        <end position="830"/>
    </location>
</feature>
<evidence type="ECO:0000256" key="1">
    <source>
        <dbReference type="ARBA" id="ARBA00022737"/>
    </source>
</evidence>
<proteinExistence type="predicted"/>
<dbReference type="PROSITE" id="PS01185">
    <property type="entry name" value="CTCK_1"/>
    <property type="match status" value="1"/>
</dbReference>
<dbReference type="PROSITE" id="PS51233">
    <property type="entry name" value="VWFD"/>
    <property type="match status" value="1"/>
</dbReference>
<dbReference type="SUPFAM" id="SSF57567">
    <property type="entry name" value="Serine protease inhibitors"/>
    <property type="match status" value="1"/>
</dbReference>
<evidence type="ECO:0000313" key="9">
    <source>
        <dbReference type="Proteomes" id="UP000327468"/>
    </source>
</evidence>
<evidence type="ECO:0000256" key="4">
    <source>
        <dbReference type="PROSITE-ProRule" id="PRU00039"/>
    </source>
</evidence>
<dbReference type="SMART" id="SM00832">
    <property type="entry name" value="C8"/>
    <property type="match status" value="1"/>
</dbReference>
<feature type="domain" description="VWFC" evidence="6">
    <location>
        <begin position="514"/>
        <end position="582"/>
    </location>
</feature>
<dbReference type="Proteomes" id="UP000327468">
    <property type="component" value="Chromosome 11"/>
</dbReference>
<accession>A0A5N5MWK5</accession>
<evidence type="ECO:0000256" key="2">
    <source>
        <dbReference type="ARBA" id="ARBA00023157"/>
    </source>
</evidence>
<keyword evidence="3" id="KW-0325">Glycoprotein</keyword>
<dbReference type="InterPro" id="IPR001007">
    <property type="entry name" value="VWF_dom"/>
</dbReference>
<gene>
    <name evidence="8" type="ORF">PHYPO_G00029620</name>
</gene>
<dbReference type="Pfam" id="PF00094">
    <property type="entry name" value="VWD"/>
    <property type="match status" value="1"/>
</dbReference>
<dbReference type="PROSITE" id="PS01225">
    <property type="entry name" value="CTCK_2"/>
    <property type="match status" value="1"/>
</dbReference>
<comment type="caution">
    <text evidence="4">Lacks conserved residue(s) required for the propagation of feature annotation.</text>
</comment>
<dbReference type="InterPro" id="IPR006207">
    <property type="entry name" value="Cys_knot_C"/>
</dbReference>
<evidence type="ECO:0008006" key="10">
    <source>
        <dbReference type="Google" id="ProtNLM"/>
    </source>
</evidence>
<dbReference type="InterPro" id="IPR050780">
    <property type="entry name" value="Mucin_vWF_Thrombospondin_sf"/>
</dbReference>
<evidence type="ECO:0000259" key="7">
    <source>
        <dbReference type="PROSITE" id="PS51233"/>
    </source>
</evidence>
<keyword evidence="9" id="KW-1185">Reference proteome</keyword>
<sequence>MSVVTGLKPTAPITGPQTNVSTTITSPVTSALVCCFVNGTNFPPETIIYNKTDGFGWCYTGYCNATCAVVIKSYSCLTTPPPITTTPFSTTAFTSTPTITPTSIPTVATPSTTVAPDCTSLNPPRKDGESWNVDNCTTATCTNGSVIYTPYQCSTAEPINCANGRTPKKVNDETGCCFKYECECSCSGWSGSHYVTFDGTAYTFSDNCSYILVQQIYNANLKIILDKEACSTGSSFCPQSLIITYNSQDVILTQKMTSDGASNVVMVNNKQVYPVFKNANFIITSTGMEVIVLIQEIQAQVTYTGTTFNIYLPFSEFHNNTEGLCGTCDNDQTNDCRSPSGQIESCEHTAPDWQVPNKTCIIPTTLPPITISTIPPSTTPYPCQPAICELFNSSVFEECRSIIPLEPYMKSCKQDVCSGNPGCTSLQAYASACAKAGVCVTWRNYTNGECEVKCPSTKVYEACGPAVQPTCNSQYNEKYQGIMGSGSTELKEGCFCMKGTVLFNSYSDVCVTSCACIGPNGNPIMPNETWQIGCQLCECNVESLSTQCNPVVCPTTTMPTCNKTGEVLINKTDGCCESYECKCDQSQCIKPTMGCPLGFTIEIDTRPGDCCPTYTCKPMEVCVQNGTIYQPSSPMPSDNVCEECKCGLSVDPNTKLLTPVCTKQQCNVICDKGYELKPVPGKCCGECVRTSCVVTINNVTETIPINQTLSPPDDKCVNYTCQDVNGEPMVKESRKTCPKFNPEICVPGTETTDADGCCMSCTPRSNCYVHTNASVLVHDGCKSTTPVELTSCSGTCDTSSMYSSESNTLVHKCSCCQEKETSKKEVEMICPDGSKTTYTYIYINSCGCKEYECMQNDRRRRRR</sequence>
<dbReference type="EMBL" id="VFJC01000012">
    <property type="protein sequence ID" value="KAB5559479.1"/>
    <property type="molecule type" value="Genomic_DNA"/>
</dbReference>
<dbReference type="PANTHER" id="PTHR11339">
    <property type="entry name" value="EXTRACELLULAR MATRIX GLYCOPROTEIN RELATED"/>
    <property type="match status" value="1"/>
</dbReference>
<keyword evidence="2 4" id="KW-1015">Disulfide bond</keyword>
<keyword evidence="1" id="KW-0677">Repeat</keyword>
<evidence type="ECO:0000256" key="3">
    <source>
        <dbReference type="ARBA" id="ARBA00023180"/>
    </source>
</evidence>
<feature type="domain" description="VWFD" evidence="7">
    <location>
        <begin position="184"/>
        <end position="361"/>
    </location>
</feature>
<evidence type="ECO:0000313" key="8">
    <source>
        <dbReference type="EMBL" id="KAB5559479.1"/>
    </source>
</evidence>
<dbReference type="Gene3D" id="2.10.25.10">
    <property type="entry name" value="Laminin"/>
    <property type="match status" value="1"/>
</dbReference>
<feature type="disulfide bond" evidence="4">
    <location>
        <begin position="796"/>
        <end position="848"/>
    </location>
</feature>
<dbReference type="PROSITE" id="PS01208">
    <property type="entry name" value="VWFC_1"/>
    <property type="match status" value="1"/>
</dbReference>
<reference evidence="8 9" key="1">
    <citation type="submission" date="2019-06" db="EMBL/GenBank/DDBJ databases">
        <title>A chromosome-scale genome assembly of the striped catfish, Pangasianodon hypophthalmus.</title>
        <authorList>
            <person name="Wen M."/>
            <person name="Zahm M."/>
            <person name="Roques C."/>
            <person name="Cabau C."/>
            <person name="Klopp C."/>
            <person name="Donnadieu C."/>
            <person name="Jouanno E."/>
            <person name="Avarre J.-C."/>
            <person name="Campet M."/>
            <person name="Ha T.T.T."/>
            <person name="Dugue R."/>
            <person name="Lampietro C."/>
            <person name="Louis A."/>
            <person name="Herpin A."/>
            <person name="Echchiki A."/>
            <person name="Berthelot C."/>
            <person name="Parey E."/>
            <person name="Roest-Crollius H."/>
            <person name="Braasch I."/>
            <person name="Postlethwait J."/>
            <person name="Bobe J."/>
            <person name="Montfort J."/>
            <person name="Bouchez O."/>
            <person name="Begum T."/>
            <person name="Schartl M."/>
            <person name="Guiguen Y."/>
        </authorList>
    </citation>
    <scope>NUCLEOTIDE SEQUENCE [LARGE SCALE GENOMIC DNA]</scope>
    <source>
        <strain evidence="8 9">Indonesia</strain>
        <tissue evidence="8">Blood</tissue>
    </source>
</reference>
<feature type="disulfide bond" evidence="4">
    <location>
        <begin position="792"/>
        <end position="846"/>
    </location>
</feature>
<dbReference type="InterPro" id="IPR001846">
    <property type="entry name" value="VWF_type-D"/>
</dbReference>
<protein>
    <recommendedName>
        <fullName evidence="10">VWFD domain-containing protein</fullName>
    </recommendedName>
</protein>
<dbReference type="SMART" id="SM00214">
    <property type="entry name" value="VWC"/>
    <property type="match status" value="3"/>
</dbReference>
<dbReference type="InterPro" id="IPR036084">
    <property type="entry name" value="Ser_inhib-like_sf"/>
</dbReference>